<dbReference type="FunFam" id="3.30.1370.10:FF:000001">
    <property type="entry name" value="Polyribonucleotide nucleotidyltransferase"/>
    <property type="match status" value="1"/>
</dbReference>
<keyword evidence="4 8" id="KW-0548">Nucleotidyltransferase</keyword>
<feature type="binding site" evidence="8">
    <location>
        <position position="489"/>
    </location>
    <ligand>
        <name>Mg(2+)</name>
        <dbReference type="ChEBI" id="CHEBI:18420"/>
    </ligand>
</feature>
<evidence type="ECO:0000256" key="3">
    <source>
        <dbReference type="ARBA" id="ARBA00022679"/>
    </source>
</evidence>
<dbReference type="InterPro" id="IPR012162">
    <property type="entry name" value="PNPase"/>
</dbReference>
<evidence type="ECO:0000256" key="2">
    <source>
        <dbReference type="ARBA" id="ARBA00022490"/>
    </source>
</evidence>
<keyword evidence="5 8" id="KW-0479">Metal-binding</keyword>
<dbReference type="SUPFAM" id="SSF46915">
    <property type="entry name" value="Polynucleotide phosphorylase/guanosine pentaphosphate synthase (PNPase/GPSI), domain 3"/>
    <property type="match status" value="1"/>
</dbReference>
<dbReference type="GO" id="GO:0006402">
    <property type="term" value="P:mRNA catabolic process"/>
    <property type="evidence" value="ECO:0007669"/>
    <property type="project" value="UniProtKB-UniRule"/>
</dbReference>
<evidence type="ECO:0000313" key="11">
    <source>
        <dbReference type="Proteomes" id="UP001157947"/>
    </source>
</evidence>
<dbReference type="NCBIfam" id="NF008805">
    <property type="entry name" value="PRK11824.1"/>
    <property type="match status" value="1"/>
</dbReference>
<dbReference type="GO" id="GO:0004654">
    <property type="term" value="F:polyribonucleotide nucleotidyltransferase activity"/>
    <property type="evidence" value="ECO:0007669"/>
    <property type="project" value="UniProtKB-UniRule"/>
</dbReference>
<dbReference type="SUPFAM" id="SSF55666">
    <property type="entry name" value="Ribonuclease PH domain 2-like"/>
    <property type="match status" value="2"/>
</dbReference>
<keyword evidence="11" id="KW-1185">Reference proteome</keyword>
<evidence type="ECO:0000256" key="1">
    <source>
        <dbReference type="ARBA" id="ARBA00007404"/>
    </source>
</evidence>
<dbReference type="InterPro" id="IPR012340">
    <property type="entry name" value="NA-bd_OB-fold"/>
</dbReference>
<comment type="similarity">
    <text evidence="1 8">Belongs to the polyribonucleotide nucleotidyltransferase family.</text>
</comment>
<dbReference type="InterPro" id="IPR036456">
    <property type="entry name" value="PNPase_PH_RNA-bd_sf"/>
</dbReference>
<dbReference type="EC" id="2.7.7.8" evidence="8"/>
<accession>A0AA45WN19</accession>
<organism evidence="10 11">
    <name type="scientific">Venenivibrio stagnispumantis</name>
    <dbReference type="NCBI Taxonomy" id="407998"/>
    <lineage>
        <taxon>Bacteria</taxon>
        <taxon>Pseudomonadati</taxon>
        <taxon>Aquificota</taxon>
        <taxon>Aquificia</taxon>
        <taxon>Aquificales</taxon>
        <taxon>Hydrogenothermaceae</taxon>
        <taxon>Venenivibrio</taxon>
    </lineage>
</organism>
<comment type="subcellular location">
    <subcellularLocation>
        <location evidence="8">Cytoplasm</location>
    </subcellularLocation>
</comment>
<dbReference type="FunFam" id="3.30.230.70:FF:000001">
    <property type="entry name" value="Polyribonucleotide nucleotidyltransferase"/>
    <property type="match status" value="1"/>
</dbReference>
<protein>
    <recommendedName>
        <fullName evidence="8">Polyribonucleotide nucleotidyltransferase</fullName>
        <ecNumber evidence="8">2.7.7.8</ecNumber>
    </recommendedName>
    <alternativeName>
        <fullName evidence="8">Polynucleotide phosphorylase</fullName>
        <shortName evidence="8">PNPase</shortName>
    </alternativeName>
</protein>
<feature type="domain" description="S1 motif" evidence="9">
    <location>
        <begin position="619"/>
        <end position="687"/>
    </location>
</feature>
<dbReference type="SUPFAM" id="SSF54791">
    <property type="entry name" value="Eukaryotic type KH-domain (KH-domain type I)"/>
    <property type="match status" value="1"/>
</dbReference>
<dbReference type="EMBL" id="FXTX01000015">
    <property type="protein sequence ID" value="SMP16222.1"/>
    <property type="molecule type" value="Genomic_DNA"/>
</dbReference>
<dbReference type="GO" id="GO:0005829">
    <property type="term" value="C:cytosol"/>
    <property type="evidence" value="ECO:0007669"/>
    <property type="project" value="TreeGrafter"/>
</dbReference>
<dbReference type="InterPro" id="IPR001247">
    <property type="entry name" value="ExoRNase_PH_dom1"/>
</dbReference>
<dbReference type="InterPro" id="IPR015848">
    <property type="entry name" value="PNPase_PH_RNA-bd_bac/org-type"/>
</dbReference>
<dbReference type="GO" id="GO:0000175">
    <property type="term" value="F:3'-5'-RNA exonuclease activity"/>
    <property type="evidence" value="ECO:0007669"/>
    <property type="project" value="TreeGrafter"/>
</dbReference>
<evidence type="ECO:0000256" key="7">
    <source>
        <dbReference type="ARBA" id="ARBA00022884"/>
    </source>
</evidence>
<dbReference type="Proteomes" id="UP001157947">
    <property type="component" value="Unassembled WGS sequence"/>
</dbReference>
<dbReference type="NCBIfam" id="TIGR03591">
    <property type="entry name" value="polynuc_phos"/>
    <property type="match status" value="1"/>
</dbReference>
<dbReference type="SMART" id="SM00316">
    <property type="entry name" value="S1"/>
    <property type="match status" value="1"/>
</dbReference>
<proteinExistence type="inferred from homology"/>
<feature type="binding site" evidence="8">
    <location>
        <position position="483"/>
    </location>
    <ligand>
        <name>Mg(2+)</name>
        <dbReference type="ChEBI" id="CHEBI:18420"/>
    </ligand>
</feature>
<dbReference type="CDD" id="cd11363">
    <property type="entry name" value="RNase_PH_PNPase_1"/>
    <property type="match status" value="1"/>
</dbReference>
<comment type="cofactor">
    <cofactor evidence="8">
        <name>Mg(2+)</name>
        <dbReference type="ChEBI" id="CHEBI:18420"/>
    </cofactor>
</comment>
<dbReference type="HAMAP" id="MF_01595">
    <property type="entry name" value="PNPase"/>
    <property type="match status" value="1"/>
</dbReference>
<comment type="catalytic activity">
    <reaction evidence="8">
        <text>RNA(n+1) + phosphate = RNA(n) + a ribonucleoside 5'-diphosphate</text>
        <dbReference type="Rhea" id="RHEA:22096"/>
        <dbReference type="Rhea" id="RHEA-COMP:14527"/>
        <dbReference type="Rhea" id="RHEA-COMP:17342"/>
        <dbReference type="ChEBI" id="CHEBI:43474"/>
        <dbReference type="ChEBI" id="CHEBI:57930"/>
        <dbReference type="ChEBI" id="CHEBI:140395"/>
        <dbReference type="EC" id="2.7.7.8"/>
    </reaction>
</comment>
<dbReference type="FunFam" id="2.40.50.140:FF:000189">
    <property type="entry name" value="Polyribonucleotide nucleotidyltransferase, putative"/>
    <property type="match status" value="1"/>
</dbReference>
<dbReference type="GO" id="GO:0000287">
    <property type="term" value="F:magnesium ion binding"/>
    <property type="evidence" value="ECO:0007669"/>
    <property type="project" value="UniProtKB-UniRule"/>
</dbReference>
<dbReference type="SMART" id="SM00322">
    <property type="entry name" value="KH"/>
    <property type="match status" value="1"/>
</dbReference>
<dbReference type="InterPro" id="IPR036345">
    <property type="entry name" value="ExoRNase_PH_dom2_sf"/>
</dbReference>
<dbReference type="Gene3D" id="3.30.230.70">
    <property type="entry name" value="GHMP Kinase, N-terminal domain"/>
    <property type="match status" value="2"/>
</dbReference>
<dbReference type="AlphaFoldDB" id="A0AA45WN19"/>
<dbReference type="GO" id="GO:0003723">
    <property type="term" value="F:RNA binding"/>
    <property type="evidence" value="ECO:0007669"/>
    <property type="project" value="UniProtKB-UniRule"/>
</dbReference>
<dbReference type="CDD" id="cd11364">
    <property type="entry name" value="RNase_PH_PNPase_2"/>
    <property type="match status" value="1"/>
</dbReference>
<dbReference type="PIRSF" id="PIRSF005499">
    <property type="entry name" value="PNPase"/>
    <property type="match status" value="1"/>
</dbReference>
<dbReference type="PANTHER" id="PTHR11252:SF0">
    <property type="entry name" value="POLYRIBONUCLEOTIDE NUCLEOTIDYLTRANSFERASE 1, MITOCHONDRIAL"/>
    <property type="match status" value="1"/>
</dbReference>
<dbReference type="Pfam" id="PF03726">
    <property type="entry name" value="PNPase"/>
    <property type="match status" value="1"/>
</dbReference>
<evidence type="ECO:0000256" key="4">
    <source>
        <dbReference type="ARBA" id="ARBA00022695"/>
    </source>
</evidence>
<sequence length="701" mass="77987">MEGFKVETIINNAPYIIETGYFAKQANGAVIVRQGDTAVLVTAVISEEAIADIDFLPLTVDYRERSYAYGRIPGGFVKREGKPTDREILISRNIDRPIRPLFPKGFYNDVIISAITLSADDQFDPDVLAMVGASAALTISEAPFEGPIGAVRVCRVNGQFIVNPTYREIAQSDLEIVMAGTKDAIVMVEGGAKEVPEEEILEAIMFGHNELKKLIDIQEELKAKCGKEKIKIAVEEDLDIKEKLKKATYEKLKEAFNILDKKERNKRISEIFEEAIIVLQIPEEKKKRASLFYKEIVSNVMREKVAKEKIRIDGRKPDEIRPIWIKTGVFPRIHGSAIFTRGQTQAFVAVTLGAPGEEQIEESIELGEVTKRFMLHYNFPPFSTGEAKPMRPPSRREIGHGNLAERALEPLIPSEEEFPYVIRVVSDILESNGSTSMATVCGGSLALFDAGVPMKKHVAGIAMGLLKEEDSFVILTDILGDEDHLGDMDFKVAGTRDGVTSIQMDIKIKGLTREILEEALKKAREGRLYILDLMYQAIPEPRKELSPYAPSVVKLRVLPEKIPVIIGPAGKNIKKIIEETGVKIDIEPDGLIKIYSVHKANAEKAIEMINELTMDIEVGEVYLGKVTRVEDYGAFLELLPGKLSLLHVSQISDKRLKSAKDAVKVGDIIKVKVTEIDDQGRIKVSAKDVKESDEPKNKLIE</sequence>
<keyword evidence="6 8" id="KW-0460">Magnesium</keyword>
<name>A0AA45WN19_9AQUI</name>
<evidence type="ECO:0000259" key="9">
    <source>
        <dbReference type="PROSITE" id="PS50126"/>
    </source>
</evidence>
<keyword evidence="7 8" id="KW-0694">RNA-binding</keyword>
<dbReference type="InterPro" id="IPR004087">
    <property type="entry name" value="KH_dom"/>
</dbReference>
<dbReference type="InterPro" id="IPR015847">
    <property type="entry name" value="ExoRNase_PH_dom2"/>
</dbReference>
<dbReference type="InterPro" id="IPR003029">
    <property type="entry name" value="S1_domain"/>
</dbReference>
<comment type="function">
    <text evidence="8">Involved in mRNA degradation. Catalyzes the phosphorolysis of single-stranded polyribonucleotides processively in the 3'- to 5'-direction.</text>
</comment>
<dbReference type="GO" id="GO:0006396">
    <property type="term" value="P:RNA processing"/>
    <property type="evidence" value="ECO:0007669"/>
    <property type="project" value="InterPro"/>
</dbReference>
<dbReference type="Pfam" id="PF01138">
    <property type="entry name" value="RNase_PH"/>
    <property type="match status" value="2"/>
</dbReference>
<dbReference type="Pfam" id="PF03725">
    <property type="entry name" value="RNase_PH_C"/>
    <property type="match status" value="2"/>
</dbReference>
<dbReference type="InterPro" id="IPR027408">
    <property type="entry name" value="PNPase/RNase_PH_dom_sf"/>
</dbReference>
<dbReference type="Pfam" id="PF00575">
    <property type="entry name" value="S1"/>
    <property type="match status" value="1"/>
</dbReference>
<dbReference type="InterPro" id="IPR020568">
    <property type="entry name" value="Ribosomal_Su5_D2-typ_SF"/>
</dbReference>
<dbReference type="PROSITE" id="PS50084">
    <property type="entry name" value="KH_TYPE_1"/>
    <property type="match status" value="1"/>
</dbReference>
<dbReference type="CDD" id="cd02393">
    <property type="entry name" value="KH-I_PNPase"/>
    <property type="match status" value="1"/>
</dbReference>
<evidence type="ECO:0000256" key="5">
    <source>
        <dbReference type="ARBA" id="ARBA00022723"/>
    </source>
</evidence>
<reference evidence="10" key="1">
    <citation type="submission" date="2017-05" db="EMBL/GenBank/DDBJ databases">
        <authorList>
            <person name="Varghese N."/>
            <person name="Submissions S."/>
        </authorList>
    </citation>
    <scope>NUCLEOTIDE SEQUENCE</scope>
    <source>
        <strain evidence="10">DSM 18763</strain>
    </source>
</reference>
<dbReference type="PANTHER" id="PTHR11252">
    <property type="entry name" value="POLYRIBONUCLEOTIDE NUCLEOTIDYLTRANSFERASE"/>
    <property type="match status" value="1"/>
</dbReference>
<dbReference type="InterPro" id="IPR036612">
    <property type="entry name" value="KH_dom_type_1_sf"/>
</dbReference>
<gene>
    <name evidence="8" type="primary">pnp</name>
    <name evidence="10" type="ORF">SAMN06264868_1151</name>
</gene>
<dbReference type="Gene3D" id="3.30.1370.10">
    <property type="entry name" value="K Homology domain, type 1"/>
    <property type="match status" value="1"/>
</dbReference>
<keyword evidence="2 8" id="KW-0963">Cytoplasm</keyword>
<dbReference type="InterPro" id="IPR004088">
    <property type="entry name" value="KH_dom_type_1"/>
</dbReference>
<dbReference type="Pfam" id="PF00013">
    <property type="entry name" value="KH_1"/>
    <property type="match status" value="1"/>
</dbReference>
<dbReference type="Gene3D" id="2.40.50.140">
    <property type="entry name" value="Nucleic acid-binding proteins"/>
    <property type="match status" value="1"/>
</dbReference>
<evidence type="ECO:0000256" key="8">
    <source>
        <dbReference type="HAMAP-Rule" id="MF_01595"/>
    </source>
</evidence>
<dbReference type="PROSITE" id="PS50126">
    <property type="entry name" value="S1"/>
    <property type="match status" value="1"/>
</dbReference>
<dbReference type="SUPFAM" id="SSF50249">
    <property type="entry name" value="Nucleic acid-binding proteins"/>
    <property type="match status" value="1"/>
</dbReference>
<comment type="caution">
    <text evidence="10">The sequence shown here is derived from an EMBL/GenBank/DDBJ whole genome shotgun (WGS) entry which is preliminary data.</text>
</comment>
<dbReference type="SUPFAM" id="SSF54211">
    <property type="entry name" value="Ribosomal protein S5 domain 2-like"/>
    <property type="match status" value="2"/>
</dbReference>
<keyword evidence="3 8" id="KW-0808">Transferase</keyword>
<dbReference type="RefSeq" id="WP_265134549.1">
    <property type="nucleotide sequence ID" value="NZ_FXTX01000015.1"/>
</dbReference>
<evidence type="ECO:0000256" key="6">
    <source>
        <dbReference type="ARBA" id="ARBA00022842"/>
    </source>
</evidence>
<dbReference type="FunFam" id="3.30.230.70:FF:000002">
    <property type="entry name" value="Polyribonucleotide nucleotidyltransferase"/>
    <property type="match status" value="1"/>
</dbReference>
<evidence type="ECO:0000313" key="10">
    <source>
        <dbReference type="EMBL" id="SMP16222.1"/>
    </source>
</evidence>